<dbReference type="OrthoDB" id="4135672at2759"/>
<feature type="region of interest" description="Disordered" evidence="1">
    <location>
        <begin position="43"/>
        <end position="97"/>
    </location>
</feature>
<feature type="compositionally biased region" description="Polar residues" evidence="1">
    <location>
        <begin position="59"/>
        <end position="72"/>
    </location>
</feature>
<keyword evidence="3" id="KW-1185">Reference proteome</keyword>
<gene>
    <name evidence="2" type="ORF">EJ05DRAFT_258580</name>
</gene>
<dbReference type="EMBL" id="ML996567">
    <property type="protein sequence ID" value="KAF2761285.1"/>
    <property type="molecule type" value="Genomic_DNA"/>
</dbReference>
<sequence>MSNLHNFNTWNWPPDDLPDTQNPSPNSDAFNTWSALRQLLNDDMGVPASTPVNPDAASTGESSNTNLNQSTEDTIDDEDNPTATALATKSDDAAMSDVQDDPYALKDNSRDNKYKFPIPSNPLWIARTDSPEPRLSTLKAWLITTDMGTFNMTQYSLFIQLSFYGAGWMYRVVGDLKADMKYENLQWGVPGNDIEVKWQEYLGTVQEKDWEAGKIDEACRSVQVPKKAFDARGRLIDPAVPVRGSRAWTREVVAKLREDYIIM</sequence>
<protein>
    <submittedName>
        <fullName evidence="2">Uncharacterized protein</fullName>
    </submittedName>
</protein>
<dbReference type="InterPro" id="IPR046670">
    <property type="entry name" value="DUF6540"/>
</dbReference>
<evidence type="ECO:0000256" key="1">
    <source>
        <dbReference type="SAM" id="MobiDB-lite"/>
    </source>
</evidence>
<dbReference type="AlphaFoldDB" id="A0A6A6WGR3"/>
<dbReference type="GeneID" id="54481297"/>
<evidence type="ECO:0000313" key="2">
    <source>
        <dbReference type="EMBL" id="KAF2761285.1"/>
    </source>
</evidence>
<dbReference type="RefSeq" id="XP_033603736.1">
    <property type="nucleotide sequence ID" value="XM_033740243.1"/>
</dbReference>
<accession>A0A6A6WGR3</accession>
<feature type="region of interest" description="Disordered" evidence="1">
    <location>
        <begin position="1"/>
        <end position="30"/>
    </location>
</feature>
<dbReference type="Proteomes" id="UP000799437">
    <property type="component" value="Unassembled WGS sequence"/>
</dbReference>
<evidence type="ECO:0000313" key="3">
    <source>
        <dbReference type="Proteomes" id="UP000799437"/>
    </source>
</evidence>
<proteinExistence type="predicted"/>
<feature type="compositionally biased region" description="Polar residues" evidence="1">
    <location>
        <begin position="1"/>
        <end position="11"/>
    </location>
</feature>
<feature type="compositionally biased region" description="Polar residues" evidence="1">
    <location>
        <begin position="19"/>
        <end position="30"/>
    </location>
</feature>
<name>A0A6A6WGR3_9PEZI</name>
<dbReference type="Pfam" id="PF20174">
    <property type="entry name" value="DUF6540"/>
    <property type="match status" value="1"/>
</dbReference>
<reference evidence="2" key="1">
    <citation type="journal article" date="2020" name="Stud. Mycol.">
        <title>101 Dothideomycetes genomes: a test case for predicting lifestyles and emergence of pathogens.</title>
        <authorList>
            <person name="Haridas S."/>
            <person name="Albert R."/>
            <person name="Binder M."/>
            <person name="Bloem J."/>
            <person name="Labutti K."/>
            <person name="Salamov A."/>
            <person name="Andreopoulos B."/>
            <person name="Baker S."/>
            <person name="Barry K."/>
            <person name="Bills G."/>
            <person name="Bluhm B."/>
            <person name="Cannon C."/>
            <person name="Castanera R."/>
            <person name="Culley D."/>
            <person name="Daum C."/>
            <person name="Ezra D."/>
            <person name="Gonzalez J."/>
            <person name="Henrissat B."/>
            <person name="Kuo A."/>
            <person name="Liang C."/>
            <person name="Lipzen A."/>
            <person name="Lutzoni F."/>
            <person name="Magnuson J."/>
            <person name="Mondo S."/>
            <person name="Nolan M."/>
            <person name="Ohm R."/>
            <person name="Pangilinan J."/>
            <person name="Park H.-J."/>
            <person name="Ramirez L."/>
            <person name="Alfaro M."/>
            <person name="Sun H."/>
            <person name="Tritt A."/>
            <person name="Yoshinaga Y."/>
            <person name="Zwiers L.-H."/>
            <person name="Turgeon B."/>
            <person name="Goodwin S."/>
            <person name="Spatafora J."/>
            <person name="Crous P."/>
            <person name="Grigoriev I."/>
        </authorList>
    </citation>
    <scope>NUCLEOTIDE SEQUENCE</scope>
    <source>
        <strain evidence="2">CBS 121739</strain>
    </source>
</reference>
<organism evidence="2 3">
    <name type="scientific">Pseudovirgaria hyperparasitica</name>
    <dbReference type="NCBI Taxonomy" id="470096"/>
    <lineage>
        <taxon>Eukaryota</taxon>
        <taxon>Fungi</taxon>
        <taxon>Dikarya</taxon>
        <taxon>Ascomycota</taxon>
        <taxon>Pezizomycotina</taxon>
        <taxon>Dothideomycetes</taxon>
        <taxon>Dothideomycetes incertae sedis</taxon>
        <taxon>Acrospermales</taxon>
        <taxon>Acrospermaceae</taxon>
        <taxon>Pseudovirgaria</taxon>
    </lineage>
</organism>